<keyword evidence="1" id="KW-0472">Membrane</keyword>
<keyword evidence="4" id="KW-0378">Hydrolase</keyword>
<dbReference type="GO" id="GO:0016787">
    <property type="term" value="F:hydrolase activity"/>
    <property type="evidence" value="ECO:0007669"/>
    <property type="project" value="UniProtKB-KW"/>
</dbReference>
<protein>
    <submittedName>
        <fullName evidence="4">Peptidoglycan/LPS O-acetylase OafA/YrhL, contains acyltransferase and SGNH-hydrolase domains</fullName>
    </submittedName>
</protein>
<feature type="transmembrane region" description="Helical" evidence="1">
    <location>
        <begin position="179"/>
        <end position="196"/>
    </location>
</feature>
<feature type="transmembrane region" description="Helical" evidence="1">
    <location>
        <begin position="364"/>
        <end position="383"/>
    </location>
</feature>
<name>A0A1H4J0J8_9BACT</name>
<evidence type="ECO:0000259" key="2">
    <source>
        <dbReference type="Pfam" id="PF01757"/>
    </source>
</evidence>
<evidence type="ECO:0000313" key="4">
    <source>
        <dbReference type="EMBL" id="SEB39138.1"/>
    </source>
</evidence>
<dbReference type="AlphaFoldDB" id="A0A1H4J0J8"/>
<evidence type="ECO:0000259" key="3">
    <source>
        <dbReference type="Pfam" id="PF19040"/>
    </source>
</evidence>
<proteinExistence type="predicted"/>
<accession>A0A1H4J0J8</accession>
<evidence type="ECO:0000256" key="1">
    <source>
        <dbReference type="SAM" id="Phobius"/>
    </source>
</evidence>
<dbReference type="GO" id="GO:0016020">
    <property type="term" value="C:membrane"/>
    <property type="evidence" value="ECO:0007669"/>
    <property type="project" value="TreeGrafter"/>
</dbReference>
<dbReference type="RefSeq" id="WP_074651948.1">
    <property type="nucleotide sequence ID" value="NZ_FNSD01000001.1"/>
</dbReference>
<dbReference type="SUPFAM" id="SSF52266">
    <property type="entry name" value="SGNH hydrolase"/>
    <property type="match status" value="1"/>
</dbReference>
<feature type="domain" description="SGNH" evidence="3">
    <location>
        <begin position="427"/>
        <end position="628"/>
    </location>
</feature>
<dbReference type="InterPro" id="IPR050879">
    <property type="entry name" value="Acyltransferase_3"/>
</dbReference>
<keyword evidence="1" id="KW-1133">Transmembrane helix</keyword>
<feature type="transmembrane region" description="Helical" evidence="1">
    <location>
        <begin position="287"/>
        <end position="305"/>
    </location>
</feature>
<evidence type="ECO:0000313" key="5">
    <source>
        <dbReference type="Proteomes" id="UP000182409"/>
    </source>
</evidence>
<keyword evidence="4" id="KW-0808">Transferase</keyword>
<organism evidence="4 5">
    <name type="scientific">Terriglobus roseus</name>
    <dbReference type="NCBI Taxonomy" id="392734"/>
    <lineage>
        <taxon>Bacteria</taxon>
        <taxon>Pseudomonadati</taxon>
        <taxon>Acidobacteriota</taxon>
        <taxon>Terriglobia</taxon>
        <taxon>Terriglobales</taxon>
        <taxon>Acidobacteriaceae</taxon>
        <taxon>Terriglobus</taxon>
    </lineage>
</organism>
<feature type="transmembrane region" description="Helical" evidence="1">
    <location>
        <begin position="86"/>
        <end position="105"/>
    </location>
</feature>
<sequence>MLTAMPTPSRAKSSERVYRPDIDGLRAVAVLMVLGAHFRTRFRGGYVGVDIFFVISGYLISGHVISQLEVDSFSIVGFYERRIRRIFPALVVVLIFTTVLAWHYLFPAEFSDYAKSLLAAIFSYSNLLFWKQSGYFDAPSQTKPLLHTWSLGVEEQFYIFLPIFLIAIRRFARQHMRTAIYLVSALTFSLSIYWVRRDATAAFFWAPLRAWELLIGTIISQHYLPVIKDSFARNVASATGLITLLVVALRYTDATSFPGVAALAPCVGTALIISAGETGSSIVSGILSLRPVVFLGTISYSLYLWHWPLLAFNSIGDLVIDGPPWSRSLKSALFALSTAAAVLSWRFVERPFREGCFLSTRKPLFLCTGIAVACFTMAAMAAINSEGAPSRFSRPALDAASYLSTDVEKSFGDECFLGGSDSLIKLNQPICLHASSSGTSYLLYGDSHAAQLWHGLTQIFPDRNISQATAAFCTPYVHQPSGVRLTCVQLSDLIYRDYLPRHPGQTVILSGRWERQDQVAIGDMIDAIHAAGSEVILLGPMIYYTLPLPRLIAESIQRRQPGYVESHRDLEAQVLDQELQHLAQTIWKVHYISFYQDLCTPVCPAYATHDVPMLFDAHHFTPQGSIAFALAMKARNQLL</sequence>
<feature type="transmembrane region" description="Helical" evidence="1">
    <location>
        <begin position="117"/>
        <end position="136"/>
    </location>
</feature>
<keyword evidence="4" id="KW-0012">Acyltransferase</keyword>
<dbReference type="GO" id="GO:0016747">
    <property type="term" value="F:acyltransferase activity, transferring groups other than amino-acyl groups"/>
    <property type="evidence" value="ECO:0007669"/>
    <property type="project" value="InterPro"/>
</dbReference>
<feature type="transmembrane region" description="Helical" evidence="1">
    <location>
        <begin position="325"/>
        <end position="343"/>
    </location>
</feature>
<dbReference type="InterPro" id="IPR043968">
    <property type="entry name" value="SGNH"/>
</dbReference>
<feature type="transmembrane region" description="Helical" evidence="1">
    <location>
        <begin position="156"/>
        <end position="172"/>
    </location>
</feature>
<feature type="transmembrane region" description="Helical" evidence="1">
    <location>
        <begin position="46"/>
        <end position="66"/>
    </location>
</feature>
<dbReference type="EMBL" id="FNSD01000001">
    <property type="protein sequence ID" value="SEB39138.1"/>
    <property type="molecule type" value="Genomic_DNA"/>
</dbReference>
<dbReference type="Pfam" id="PF01757">
    <property type="entry name" value="Acyl_transf_3"/>
    <property type="match status" value="1"/>
</dbReference>
<feature type="domain" description="Acyltransferase 3" evidence="2">
    <location>
        <begin position="21"/>
        <end position="312"/>
    </location>
</feature>
<dbReference type="Proteomes" id="UP000182409">
    <property type="component" value="Unassembled WGS sequence"/>
</dbReference>
<keyword evidence="1" id="KW-0812">Transmembrane</keyword>
<dbReference type="PANTHER" id="PTHR23028">
    <property type="entry name" value="ACETYLTRANSFERASE"/>
    <property type="match status" value="1"/>
</dbReference>
<dbReference type="GO" id="GO:0009103">
    <property type="term" value="P:lipopolysaccharide biosynthetic process"/>
    <property type="evidence" value="ECO:0007669"/>
    <property type="project" value="TreeGrafter"/>
</dbReference>
<dbReference type="Pfam" id="PF19040">
    <property type="entry name" value="SGNH"/>
    <property type="match status" value="1"/>
</dbReference>
<dbReference type="InterPro" id="IPR002656">
    <property type="entry name" value="Acyl_transf_3_dom"/>
</dbReference>
<reference evidence="4 5" key="1">
    <citation type="submission" date="2016-10" db="EMBL/GenBank/DDBJ databases">
        <authorList>
            <person name="de Groot N.N."/>
        </authorList>
    </citation>
    <scope>NUCLEOTIDE SEQUENCE [LARGE SCALE GENOMIC DNA]</scope>
    <source>
        <strain evidence="4 5">AB35.6</strain>
    </source>
</reference>
<feature type="transmembrane region" description="Helical" evidence="1">
    <location>
        <begin position="257"/>
        <end position="275"/>
    </location>
</feature>
<gene>
    <name evidence="4" type="ORF">SAMN05443244_0211</name>
</gene>
<dbReference type="PANTHER" id="PTHR23028:SF53">
    <property type="entry name" value="ACYL_TRANSF_3 DOMAIN-CONTAINING PROTEIN"/>
    <property type="match status" value="1"/>
</dbReference>